<accession>A0ABS7K556</accession>
<keyword evidence="2" id="KW-1185">Reference proteome</keyword>
<dbReference type="InterPro" id="IPR036514">
    <property type="entry name" value="SGNH_hydro_sf"/>
</dbReference>
<comment type="caution">
    <text evidence="1">The sequence shown here is derived from an EMBL/GenBank/DDBJ whole genome shotgun (WGS) entry which is preliminary data.</text>
</comment>
<protein>
    <submittedName>
        <fullName evidence="1">SGNH/GDSL hydrolase family protein</fullName>
    </submittedName>
</protein>
<proteinExistence type="predicted"/>
<dbReference type="Proteomes" id="UP000769780">
    <property type="component" value="Unassembled WGS sequence"/>
</dbReference>
<organism evidence="1 2">
    <name type="scientific">Mesobacillus maritimus</name>
    <dbReference type="NCBI Taxonomy" id="1643336"/>
    <lineage>
        <taxon>Bacteria</taxon>
        <taxon>Bacillati</taxon>
        <taxon>Bacillota</taxon>
        <taxon>Bacilli</taxon>
        <taxon>Bacillales</taxon>
        <taxon>Bacillaceae</taxon>
        <taxon>Mesobacillus</taxon>
    </lineage>
</organism>
<evidence type="ECO:0000313" key="1">
    <source>
        <dbReference type="EMBL" id="MBY0097334.1"/>
    </source>
</evidence>
<dbReference type="EMBL" id="JACWFH010000012">
    <property type="protein sequence ID" value="MBY0097334.1"/>
    <property type="molecule type" value="Genomic_DNA"/>
</dbReference>
<gene>
    <name evidence="1" type="ORF">H0185_11065</name>
</gene>
<name>A0ABS7K556_9BACI</name>
<dbReference type="GO" id="GO:0016787">
    <property type="term" value="F:hydrolase activity"/>
    <property type="evidence" value="ECO:0007669"/>
    <property type="project" value="UniProtKB-KW"/>
</dbReference>
<evidence type="ECO:0000313" key="2">
    <source>
        <dbReference type="Proteomes" id="UP000769780"/>
    </source>
</evidence>
<dbReference type="Gene3D" id="3.40.50.1110">
    <property type="entry name" value="SGNH hydrolase"/>
    <property type="match status" value="1"/>
</dbReference>
<keyword evidence="1" id="KW-0378">Hydrolase</keyword>
<dbReference type="CDD" id="cd00229">
    <property type="entry name" value="SGNH_hydrolase"/>
    <property type="match status" value="1"/>
</dbReference>
<dbReference type="RefSeq" id="WP_221873555.1">
    <property type="nucleotide sequence ID" value="NZ_JACWFH010000012.1"/>
</dbReference>
<dbReference type="SUPFAM" id="SSF52266">
    <property type="entry name" value="SGNH hydrolase"/>
    <property type="match status" value="1"/>
</dbReference>
<sequence length="261" mass="29588">MKRFLVTLLAIGCIAVLIAGNKHWKEKTFVAAERNKQEVKVKTEEPEIDSEEAFIKLAANWPEQAKKNYQLALKEGRPFTILIAGSSNALGLDDTAWSTIVKKELEQAYGETIQVIVKSYDLTSRQFIAEDKLAELITVQPDVTLLEPFTLMDNGNVMISESHQTIEEIRSALAEANPEHVLMLQPPNPLYQANYYPVQVEALQKYADEEDIPYLNHWTAWADPDSKDIQAFLTDGDESTTPSEKGHQVWAEFIVDYFIEE</sequence>
<reference evidence="1 2" key="1">
    <citation type="submission" date="2020-07" db="EMBL/GenBank/DDBJ databases">
        <title>Fungal Genomes of the International Space Station.</title>
        <authorList>
            <person name="Seuylemezian A."/>
            <person name="Singh N.K."/>
            <person name="Wood J."/>
            <person name="Venkateswaran K."/>
        </authorList>
    </citation>
    <scope>NUCLEOTIDE SEQUENCE [LARGE SCALE GENOMIC DNA]</scope>
    <source>
        <strain evidence="1 2">PL-B2</strain>
    </source>
</reference>